<protein>
    <recommendedName>
        <fullName evidence="3">DUF72 domain-containing protein</fullName>
    </recommendedName>
</protein>
<sequence length="238" mass="26245">MIYIGCAGWNLAREHWPSFPAEGTHLQRYASRFNSVEINSSFYRPHRHQTYERWAGSVLDGFRFSVKMPKHITHELRLAGSETALDEFLGQCSGLGDRLGCLLVQLPPSLAFDAPVAERFFSAVRQRFAGAVVLEPRHESWVSAEPLLITQQIAQAAVDPSRISSDALPGGWNGVKYWRLHGSPRIYHSAYESPYLQQLAQALHTAHAEGAATWCIFDNTASGAALGNALSLAGLIAD</sequence>
<reference evidence="1 2" key="1">
    <citation type="submission" date="2016-10" db="EMBL/GenBank/DDBJ databases">
        <title>Comparative genome analysis of multiple Pseudomonas spp. focuses on biocontrol and plant growth promoting traits.</title>
        <authorList>
            <person name="Tao X.-Y."/>
            <person name="Taylor C.G."/>
        </authorList>
    </citation>
    <scope>NUCLEOTIDE SEQUENCE [LARGE SCALE GENOMIC DNA]</scope>
    <source>
        <strain evidence="1 2">24D3</strain>
    </source>
</reference>
<evidence type="ECO:0000313" key="2">
    <source>
        <dbReference type="Proteomes" id="UP000285757"/>
    </source>
</evidence>
<accession>A0A423LN28</accession>
<evidence type="ECO:0000313" key="1">
    <source>
        <dbReference type="EMBL" id="RON69663.1"/>
    </source>
</evidence>
<dbReference type="Gene3D" id="3.20.20.410">
    <property type="entry name" value="Protein of unknown function UPF0759"/>
    <property type="match status" value="1"/>
</dbReference>
<gene>
    <name evidence="1" type="ORF">BK671_09615</name>
</gene>
<evidence type="ECO:0008006" key="3">
    <source>
        <dbReference type="Google" id="ProtNLM"/>
    </source>
</evidence>
<dbReference type="PANTHER" id="PTHR30348:SF14">
    <property type="entry name" value="BLR8050 PROTEIN"/>
    <property type="match status" value="1"/>
</dbReference>
<dbReference type="InterPro" id="IPR002763">
    <property type="entry name" value="DUF72"/>
</dbReference>
<dbReference type="EMBL" id="MOBU01000006">
    <property type="protein sequence ID" value="RON69663.1"/>
    <property type="molecule type" value="Genomic_DNA"/>
</dbReference>
<dbReference type="RefSeq" id="WP_123531961.1">
    <property type="nucleotide sequence ID" value="NZ_MOBU01000006.1"/>
</dbReference>
<dbReference type="SUPFAM" id="SSF117396">
    <property type="entry name" value="TM1631-like"/>
    <property type="match status" value="1"/>
</dbReference>
<proteinExistence type="predicted"/>
<organism evidence="1 2">
    <name type="scientific">Pseudomonas fluorescens</name>
    <dbReference type="NCBI Taxonomy" id="294"/>
    <lineage>
        <taxon>Bacteria</taxon>
        <taxon>Pseudomonadati</taxon>
        <taxon>Pseudomonadota</taxon>
        <taxon>Gammaproteobacteria</taxon>
        <taxon>Pseudomonadales</taxon>
        <taxon>Pseudomonadaceae</taxon>
        <taxon>Pseudomonas</taxon>
    </lineage>
</organism>
<dbReference type="AlphaFoldDB" id="A0A423LN28"/>
<dbReference type="Pfam" id="PF01904">
    <property type="entry name" value="DUF72"/>
    <property type="match status" value="1"/>
</dbReference>
<dbReference type="Proteomes" id="UP000285757">
    <property type="component" value="Unassembled WGS sequence"/>
</dbReference>
<dbReference type="InterPro" id="IPR036520">
    <property type="entry name" value="UPF0759_sf"/>
</dbReference>
<name>A0A423LN28_PSEFL</name>
<comment type="caution">
    <text evidence="1">The sequence shown here is derived from an EMBL/GenBank/DDBJ whole genome shotgun (WGS) entry which is preliminary data.</text>
</comment>
<dbReference type="PANTHER" id="PTHR30348">
    <property type="entry name" value="UNCHARACTERIZED PROTEIN YECE"/>
    <property type="match status" value="1"/>
</dbReference>